<accession>A0ABV3QLD9</accession>
<sequence>MSPPARGTPRWVLDTHVVLSALIRPGGVSGRLRLAWQAALCVPLASRATVAELIRVLAYPRFKLAPDEQHGLLADYLPWTETFRIPDPPPRTPPCRDPHDLPFPQLALAAKADALVTGDADLHVLAPLRGLAILTPAQAIERLTP</sequence>
<reference evidence="2 3" key="1">
    <citation type="submission" date="2024-06" db="EMBL/GenBank/DDBJ databases">
        <authorList>
            <person name="Woo H."/>
        </authorList>
    </citation>
    <scope>NUCLEOTIDE SEQUENCE [LARGE SCALE GENOMIC DNA]</scope>
    <source>
        <strain evidence="2 3">S2-g</strain>
    </source>
</reference>
<evidence type="ECO:0000313" key="2">
    <source>
        <dbReference type="EMBL" id="MEW9623422.1"/>
    </source>
</evidence>
<dbReference type="RefSeq" id="WP_367843733.1">
    <property type="nucleotide sequence ID" value="NZ_JBFOHL010000003.1"/>
</dbReference>
<keyword evidence="3" id="KW-1185">Reference proteome</keyword>
<proteinExistence type="predicted"/>
<gene>
    <name evidence="2" type="ORF">ABQJ56_04190</name>
</gene>
<dbReference type="PANTHER" id="PTHR34610">
    <property type="entry name" value="SSL7007 PROTEIN"/>
    <property type="match status" value="1"/>
</dbReference>
<dbReference type="InterPro" id="IPR029060">
    <property type="entry name" value="PIN-like_dom_sf"/>
</dbReference>
<dbReference type="InterPro" id="IPR002850">
    <property type="entry name" value="PIN_toxin-like"/>
</dbReference>
<dbReference type="PANTHER" id="PTHR34610:SF4">
    <property type="entry name" value="SLL8027 PROTEIN"/>
    <property type="match status" value="1"/>
</dbReference>
<feature type="domain" description="PIN" evidence="1">
    <location>
        <begin position="10"/>
        <end position="120"/>
    </location>
</feature>
<dbReference type="NCBIfam" id="TIGR00305">
    <property type="entry name" value="putative toxin-antitoxin system toxin component, PIN family"/>
    <property type="match status" value="1"/>
</dbReference>
<dbReference type="InterPro" id="IPR002716">
    <property type="entry name" value="PIN_dom"/>
</dbReference>
<dbReference type="SUPFAM" id="SSF88723">
    <property type="entry name" value="PIN domain-like"/>
    <property type="match status" value="1"/>
</dbReference>
<dbReference type="Proteomes" id="UP001556170">
    <property type="component" value="Unassembled WGS sequence"/>
</dbReference>
<organism evidence="2 3">
    <name type="scientific">Rhodanobacter geophilus</name>
    <dbReference type="NCBI Taxonomy" id="3162488"/>
    <lineage>
        <taxon>Bacteria</taxon>
        <taxon>Pseudomonadati</taxon>
        <taxon>Pseudomonadota</taxon>
        <taxon>Gammaproteobacteria</taxon>
        <taxon>Lysobacterales</taxon>
        <taxon>Rhodanobacteraceae</taxon>
        <taxon>Rhodanobacter</taxon>
    </lineage>
</organism>
<dbReference type="Pfam" id="PF13470">
    <property type="entry name" value="PIN_3"/>
    <property type="match status" value="1"/>
</dbReference>
<evidence type="ECO:0000259" key="1">
    <source>
        <dbReference type="Pfam" id="PF13470"/>
    </source>
</evidence>
<dbReference type="EMBL" id="JBFOHL010000003">
    <property type="protein sequence ID" value="MEW9623422.1"/>
    <property type="molecule type" value="Genomic_DNA"/>
</dbReference>
<evidence type="ECO:0000313" key="3">
    <source>
        <dbReference type="Proteomes" id="UP001556170"/>
    </source>
</evidence>
<protein>
    <submittedName>
        <fullName evidence="2">Toxin-antitoxin system toxin component, PIN family</fullName>
    </submittedName>
</protein>
<name>A0ABV3QLD9_9GAMM</name>
<comment type="caution">
    <text evidence="2">The sequence shown here is derived from an EMBL/GenBank/DDBJ whole genome shotgun (WGS) entry which is preliminary data.</text>
</comment>